<dbReference type="SUPFAM" id="SSF118116">
    <property type="entry name" value="DNA mismatch repair protein MutL"/>
    <property type="match status" value="1"/>
</dbReference>
<dbReference type="RefSeq" id="WP_198529013.1">
    <property type="nucleotide sequence ID" value="NZ_AWOR01000001.1"/>
</dbReference>
<dbReference type="InterPro" id="IPR037198">
    <property type="entry name" value="MutL_C_sf"/>
</dbReference>
<dbReference type="InterPro" id="IPR014721">
    <property type="entry name" value="Ribsml_uS5_D2-typ_fold_subgr"/>
</dbReference>
<dbReference type="InterPro" id="IPR014790">
    <property type="entry name" value="MutL_C"/>
</dbReference>
<dbReference type="GO" id="GO:0030983">
    <property type="term" value="F:mismatched DNA binding"/>
    <property type="evidence" value="ECO:0007669"/>
    <property type="project" value="InterPro"/>
</dbReference>
<evidence type="ECO:0000259" key="8">
    <source>
        <dbReference type="SMART" id="SM01340"/>
    </source>
</evidence>
<evidence type="ECO:0000313" key="10">
    <source>
        <dbReference type="Proteomes" id="UP000029553"/>
    </source>
</evidence>
<dbReference type="EMBL" id="AWOR01000001">
    <property type="protein sequence ID" value="KGH32314.1"/>
    <property type="molecule type" value="Genomic_DNA"/>
</dbReference>
<evidence type="ECO:0000256" key="3">
    <source>
        <dbReference type="ARBA" id="ARBA00022763"/>
    </source>
</evidence>
<dbReference type="SMART" id="SM01340">
    <property type="entry name" value="DNA_mis_repair"/>
    <property type="match status" value="1"/>
</dbReference>
<dbReference type="InterPro" id="IPR013507">
    <property type="entry name" value="DNA_mismatch_S5_2-like"/>
</dbReference>
<protein>
    <recommendedName>
        <fullName evidence="2 5">DNA mismatch repair protein MutL</fullName>
    </recommendedName>
</protein>
<dbReference type="InterPro" id="IPR020568">
    <property type="entry name" value="Ribosomal_Su5_D2-typ_SF"/>
</dbReference>
<feature type="compositionally biased region" description="Low complexity" evidence="6">
    <location>
        <begin position="470"/>
        <end position="486"/>
    </location>
</feature>
<dbReference type="Pfam" id="PF13589">
    <property type="entry name" value="HATPase_c_3"/>
    <property type="match status" value="1"/>
</dbReference>
<dbReference type="Gene3D" id="3.30.230.10">
    <property type="match status" value="1"/>
</dbReference>
<keyword evidence="3 5" id="KW-0227">DNA damage</keyword>
<dbReference type="InterPro" id="IPR020667">
    <property type="entry name" value="DNA_mismatch_repair_MutL"/>
</dbReference>
<dbReference type="Gene3D" id="3.30.1370.100">
    <property type="entry name" value="MutL, C-terminal domain, regulatory subdomain"/>
    <property type="match status" value="1"/>
</dbReference>
<dbReference type="InterPro" id="IPR002099">
    <property type="entry name" value="MutL/Mlh/PMS"/>
</dbReference>
<dbReference type="InterPro" id="IPR042120">
    <property type="entry name" value="MutL_C_dimsub"/>
</dbReference>
<dbReference type="GO" id="GO:0016887">
    <property type="term" value="F:ATP hydrolysis activity"/>
    <property type="evidence" value="ECO:0007669"/>
    <property type="project" value="InterPro"/>
</dbReference>
<comment type="similarity">
    <text evidence="1 5">Belongs to the DNA mismatch repair MutL/HexB family.</text>
</comment>
<dbReference type="InterPro" id="IPR036890">
    <property type="entry name" value="HATPase_C_sf"/>
</dbReference>
<dbReference type="InterPro" id="IPR042121">
    <property type="entry name" value="MutL_C_regsub"/>
</dbReference>
<evidence type="ECO:0000256" key="2">
    <source>
        <dbReference type="ARBA" id="ARBA00021975"/>
    </source>
</evidence>
<dbReference type="Gene3D" id="3.30.1540.20">
    <property type="entry name" value="MutL, C-terminal domain, dimerisation subdomain"/>
    <property type="match status" value="1"/>
</dbReference>
<dbReference type="CDD" id="cd16926">
    <property type="entry name" value="HATPase_MutL-MLH-PMS-like"/>
    <property type="match status" value="1"/>
</dbReference>
<dbReference type="GO" id="GO:0006298">
    <property type="term" value="P:mismatch repair"/>
    <property type="evidence" value="ECO:0007669"/>
    <property type="project" value="UniProtKB-UniRule"/>
</dbReference>
<feature type="compositionally biased region" description="Low complexity" evidence="6">
    <location>
        <begin position="427"/>
        <end position="462"/>
    </location>
</feature>
<dbReference type="InterPro" id="IPR014762">
    <property type="entry name" value="DNA_mismatch_repair_CS"/>
</dbReference>
<accession>A0A096FQS0</accession>
<dbReference type="Proteomes" id="UP000029553">
    <property type="component" value="Unassembled WGS sequence"/>
</dbReference>
<proteinExistence type="inferred from homology"/>
<evidence type="ECO:0000256" key="5">
    <source>
        <dbReference type="HAMAP-Rule" id="MF_00149"/>
    </source>
</evidence>
<feature type="domain" description="DNA mismatch repair protein S5" evidence="8">
    <location>
        <begin position="236"/>
        <end position="354"/>
    </location>
</feature>
<evidence type="ECO:0000259" key="7">
    <source>
        <dbReference type="SMART" id="SM00853"/>
    </source>
</evidence>
<reference evidence="9 10" key="1">
    <citation type="submission" date="2013-09" db="EMBL/GenBank/DDBJ databases">
        <title>High correlation between genotypes and phenotypes of environmental bacteria Comamonas testosteroni strains.</title>
        <authorList>
            <person name="Liu L."/>
            <person name="Zhu W."/>
            <person name="Xia X."/>
            <person name="Xu B."/>
            <person name="Luo M."/>
            <person name="Wang G."/>
        </authorList>
    </citation>
    <scope>NUCLEOTIDE SEQUENCE [LARGE SCALE GENOMIC DNA]</scope>
    <source>
        <strain evidence="9 10">JL40</strain>
    </source>
</reference>
<name>A0A096FQS0_COMTE</name>
<sequence length="765" mass="81305">MVAVNATSPELPPSPTETADQAAPVRRPIRDLPDELISQIAAGEVVERPASVVRELVDNALDSGAAQITVRLLAGGVRLIAVEDDGCGIPRDELPVALRRHATSKISDLHDLETVATMGFRGEALAAIASVSETSIFSRPAGQDSAYLLDARSGELRPAARNQGTTVEVKELFFSTPARRKFLKTDATELAHCIESVRRHALARPDVGFAIWHEGKLVEQWRAAGSTPDEALSRRLADVLNDKFVDNSVAVDHWAGPVHVTGRAGIPDAARSRPDQQFCYVNGRFVRDKVLTHAARSAYEDVLHGNKQPVYALYIEIDPARVDVNVHPTKIEVRFRDSREVHQAVRHAIENALATPRAAAVVEAAAQEAARQPGLIDDGAATPVAAKAATKPAAAPAWPQTRMSFGEPAVGNPVRDLAKLWEPMREAAAQAEPAPQMATAAPAPASATAATPATTPSTTPASTPAPPATPESASGATTTTITNATAMPSPVPQPEDEGIRLRPSGQSSYFQRKAPAPQMQETPAAAQVAVKAATAAAAEPAAAMQAAEHAAAPATQPPVTAATDSAPVWPLGRAVAQLHGVYILAENSQGMIIVDMHAAHERIVYEQLKSAVNTENGDQQIPSQPLLIPATFAATPEEVATAEAHVETLLTLGMEVSPFSPKTLAVRAVPATLAQGDAVELARSVLAELAQHDASTVVQRARNEILATMACHGAVRAKRKLTLDEMNALLRQMEVTERSDQCNHGRPTWRQLSMKELDALFLRGR</sequence>
<dbReference type="GO" id="GO:0032300">
    <property type="term" value="C:mismatch repair complex"/>
    <property type="evidence" value="ECO:0007669"/>
    <property type="project" value="InterPro"/>
</dbReference>
<dbReference type="InterPro" id="IPR038973">
    <property type="entry name" value="MutL/Mlh/Pms-like"/>
</dbReference>
<dbReference type="Pfam" id="PF08676">
    <property type="entry name" value="MutL_C"/>
    <property type="match status" value="1"/>
</dbReference>
<dbReference type="NCBIfam" id="NF000949">
    <property type="entry name" value="PRK00095.1-2"/>
    <property type="match status" value="1"/>
</dbReference>
<feature type="region of interest" description="Disordered" evidence="6">
    <location>
        <begin position="1"/>
        <end position="26"/>
    </location>
</feature>
<gene>
    <name evidence="5" type="primary">mutL</name>
    <name evidence="9" type="ORF">P353_03425</name>
</gene>
<feature type="domain" description="MutL C-terminal dimerisation" evidence="7">
    <location>
        <begin position="574"/>
        <end position="721"/>
    </location>
</feature>
<dbReference type="HAMAP" id="MF_00149">
    <property type="entry name" value="DNA_mis_repair"/>
    <property type="match status" value="1"/>
</dbReference>
<dbReference type="SUPFAM" id="SSF54211">
    <property type="entry name" value="Ribosomal protein S5 domain 2-like"/>
    <property type="match status" value="1"/>
</dbReference>
<keyword evidence="4 5" id="KW-0234">DNA repair</keyword>
<dbReference type="SMART" id="SM00853">
    <property type="entry name" value="MutL_C"/>
    <property type="match status" value="1"/>
</dbReference>
<dbReference type="AlphaFoldDB" id="A0A096FQS0"/>
<dbReference type="FunFam" id="3.30.565.10:FF:000003">
    <property type="entry name" value="DNA mismatch repair endonuclease MutL"/>
    <property type="match status" value="1"/>
</dbReference>
<dbReference type="SUPFAM" id="SSF55874">
    <property type="entry name" value="ATPase domain of HSP90 chaperone/DNA topoisomerase II/histidine kinase"/>
    <property type="match status" value="1"/>
</dbReference>
<feature type="region of interest" description="Disordered" evidence="6">
    <location>
        <begin position="427"/>
        <end position="503"/>
    </location>
</feature>
<dbReference type="NCBIfam" id="TIGR00585">
    <property type="entry name" value="mutl"/>
    <property type="match status" value="1"/>
</dbReference>
<dbReference type="Pfam" id="PF01119">
    <property type="entry name" value="DNA_mis_repair"/>
    <property type="match status" value="1"/>
</dbReference>
<evidence type="ECO:0000313" key="9">
    <source>
        <dbReference type="EMBL" id="KGH32314.1"/>
    </source>
</evidence>
<dbReference type="CDD" id="cd03482">
    <property type="entry name" value="MutL_Trans_MutL"/>
    <property type="match status" value="1"/>
</dbReference>
<evidence type="ECO:0000256" key="1">
    <source>
        <dbReference type="ARBA" id="ARBA00006082"/>
    </source>
</evidence>
<dbReference type="GO" id="GO:0140664">
    <property type="term" value="F:ATP-dependent DNA damage sensor activity"/>
    <property type="evidence" value="ECO:0007669"/>
    <property type="project" value="InterPro"/>
</dbReference>
<dbReference type="GO" id="GO:0005524">
    <property type="term" value="F:ATP binding"/>
    <property type="evidence" value="ECO:0007669"/>
    <property type="project" value="InterPro"/>
</dbReference>
<organism evidence="9 10">
    <name type="scientific">Comamonas testosteroni</name>
    <name type="common">Pseudomonas testosteroni</name>
    <dbReference type="NCBI Taxonomy" id="285"/>
    <lineage>
        <taxon>Bacteria</taxon>
        <taxon>Pseudomonadati</taxon>
        <taxon>Pseudomonadota</taxon>
        <taxon>Betaproteobacteria</taxon>
        <taxon>Burkholderiales</taxon>
        <taxon>Comamonadaceae</taxon>
        <taxon>Comamonas</taxon>
    </lineage>
</organism>
<dbReference type="PANTHER" id="PTHR10073">
    <property type="entry name" value="DNA MISMATCH REPAIR PROTEIN MLH, PMS, MUTL"/>
    <property type="match status" value="1"/>
</dbReference>
<dbReference type="Gene3D" id="3.30.565.10">
    <property type="entry name" value="Histidine kinase-like ATPase, C-terminal domain"/>
    <property type="match status" value="1"/>
</dbReference>
<dbReference type="PANTHER" id="PTHR10073:SF12">
    <property type="entry name" value="DNA MISMATCH REPAIR PROTEIN MLH1"/>
    <property type="match status" value="1"/>
</dbReference>
<dbReference type="PROSITE" id="PS00058">
    <property type="entry name" value="DNA_MISMATCH_REPAIR_1"/>
    <property type="match status" value="1"/>
</dbReference>
<comment type="caution">
    <text evidence="9">The sequence shown here is derived from an EMBL/GenBank/DDBJ whole genome shotgun (WGS) entry which is preliminary data.</text>
</comment>
<evidence type="ECO:0000256" key="4">
    <source>
        <dbReference type="ARBA" id="ARBA00023204"/>
    </source>
</evidence>
<comment type="function">
    <text evidence="5">This protein is involved in the repair of mismatches in DNA. It is required for dam-dependent methyl-directed DNA mismatch repair. May act as a 'molecular matchmaker', a protein that promotes the formation of a stable complex between two or more DNA-binding proteins in an ATP-dependent manner without itself being part of a final effector complex.</text>
</comment>
<evidence type="ECO:0000256" key="6">
    <source>
        <dbReference type="SAM" id="MobiDB-lite"/>
    </source>
</evidence>
<feature type="region of interest" description="Disordered" evidence="6">
    <location>
        <begin position="392"/>
        <end position="411"/>
    </location>
</feature>